<dbReference type="PANTHER" id="PTHR28051">
    <property type="entry name" value="PROTEIN MTL1-RELATED"/>
    <property type="match status" value="1"/>
</dbReference>
<evidence type="ECO:0000313" key="3">
    <source>
        <dbReference type="EMBL" id="CAK7901570.1"/>
    </source>
</evidence>
<organism evidence="3 4">
    <name type="scientific">[Candida] anglica</name>
    <dbReference type="NCBI Taxonomy" id="148631"/>
    <lineage>
        <taxon>Eukaryota</taxon>
        <taxon>Fungi</taxon>
        <taxon>Dikarya</taxon>
        <taxon>Ascomycota</taxon>
        <taxon>Saccharomycotina</taxon>
        <taxon>Pichiomycetes</taxon>
        <taxon>Debaryomycetaceae</taxon>
        <taxon>Kurtzmaniella</taxon>
    </lineage>
</organism>
<evidence type="ECO:0000259" key="2">
    <source>
        <dbReference type="Pfam" id="PF08550"/>
    </source>
</evidence>
<feature type="compositionally biased region" description="Low complexity" evidence="1">
    <location>
        <begin position="733"/>
        <end position="750"/>
    </location>
</feature>
<feature type="compositionally biased region" description="Acidic residues" evidence="1">
    <location>
        <begin position="455"/>
        <end position="469"/>
    </location>
</feature>
<feature type="domain" description="Nitrogen regulatory protein areA GATA-like" evidence="2">
    <location>
        <begin position="145"/>
        <end position="172"/>
    </location>
</feature>
<feature type="region of interest" description="Disordered" evidence="1">
    <location>
        <begin position="532"/>
        <end position="558"/>
    </location>
</feature>
<feature type="compositionally biased region" description="Basic and acidic residues" evidence="1">
    <location>
        <begin position="769"/>
        <end position="778"/>
    </location>
</feature>
<accession>A0ABP0ECL4</accession>
<feature type="compositionally biased region" description="Polar residues" evidence="1">
    <location>
        <begin position="752"/>
        <end position="766"/>
    </location>
</feature>
<dbReference type="EMBL" id="OZ004255">
    <property type="protein sequence ID" value="CAK7901570.1"/>
    <property type="molecule type" value="Genomic_DNA"/>
</dbReference>
<feature type="compositionally biased region" description="Polar residues" evidence="1">
    <location>
        <begin position="779"/>
        <end position="793"/>
    </location>
</feature>
<feature type="region of interest" description="Disordered" evidence="1">
    <location>
        <begin position="417"/>
        <end position="520"/>
    </location>
</feature>
<dbReference type="InterPro" id="IPR052292">
    <property type="entry name" value="Glucose_repression_reg"/>
</dbReference>
<feature type="compositionally biased region" description="Polar residues" evidence="1">
    <location>
        <begin position="879"/>
        <end position="897"/>
    </location>
</feature>
<dbReference type="InterPro" id="IPR013860">
    <property type="entry name" value="AreA_GATA"/>
</dbReference>
<evidence type="ECO:0000313" key="4">
    <source>
        <dbReference type="Proteomes" id="UP001497600"/>
    </source>
</evidence>
<feature type="region of interest" description="Disordered" evidence="1">
    <location>
        <begin position="93"/>
        <end position="113"/>
    </location>
</feature>
<feature type="compositionally biased region" description="Acidic residues" evidence="1">
    <location>
        <begin position="417"/>
        <end position="440"/>
    </location>
</feature>
<keyword evidence="4" id="KW-1185">Reference proteome</keyword>
<dbReference type="Pfam" id="PF08550">
    <property type="entry name" value="GATA_AreA"/>
    <property type="match status" value="1"/>
</dbReference>
<feature type="region of interest" description="Disordered" evidence="1">
    <location>
        <begin position="1"/>
        <end position="73"/>
    </location>
</feature>
<name>A0ABP0ECL4_9ASCO</name>
<feature type="compositionally biased region" description="Polar residues" evidence="1">
    <location>
        <begin position="844"/>
        <end position="863"/>
    </location>
</feature>
<feature type="compositionally biased region" description="Basic and acidic residues" evidence="1">
    <location>
        <begin position="441"/>
        <end position="454"/>
    </location>
</feature>
<feature type="compositionally biased region" description="Polar residues" evidence="1">
    <location>
        <begin position="50"/>
        <end position="61"/>
    </location>
</feature>
<feature type="region of interest" description="Disordered" evidence="1">
    <location>
        <begin position="660"/>
        <end position="696"/>
    </location>
</feature>
<feature type="region of interest" description="Disordered" evidence="1">
    <location>
        <begin position="729"/>
        <end position="900"/>
    </location>
</feature>
<protein>
    <submittedName>
        <fullName evidence="3">Resistance to glucose repression protein 1</fullName>
    </submittedName>
</protein>
<feature type="compositionally biased region" description="Polar residues" evidence="1">
    <location>
        <begin position="349"/>
        <end position="358"/>
    </location>
</feature>
<feature type="compositionally biased region" description="Acidic residues" evidence="1">
    <location>
        <begin position="675"/>
        <end position="687"/>
    </location>
</feature>
<feature type="region of interest" description="Disordered" evidence="1">
    <location>
        <begin position="340"/>
        <end position="402"/>
    </location>
</feature>
<sequence>MSGTQVSGEVFTGGATTSQHVEAEDEDHFENTTFKLKRTRSMGLLDEFIQPTTPANESQPSTAPPSVGPDFEHVEDQHMEPLPKNLTLDTSEVPEQPVRTHTPTSPILLKSPEMIPHDDTDIQEEPSRHVDYLSHKWDVSDISKSWRYVIQKRRDVADSARLENASWRTWAQRRSNLKTISPEAVNWSKESDVTWLYGPILKDEENVVHSDADDISQHKLSTTATSSVAGDISLPIKTRSAKNGPKPILKRRTVEDMMISHSNLLKLQLAENRLIQHKKQEEQKQQRKQEERHHQRKLSDNEPPEFDDYDAISAKLNSQYTTSRNSSTTSLKNLKNETKELGNSMGGVTLTSPNNAVDVTSAKGDETKEATNSNSDPTSIATTDMEQSDSVSSAESKKDRHIHFNDEVQQCIAVYEFSDEDDDEDYYDDDSDDYAYDDREDYIYEDHDNEGRTEDYEDEEDEDEDDDEGGFFLKVRSPSSASLHASSLPGFTMPLVPSKDEGTQGLNDLNDDAHSMSSTASKYRTIQLLPSTTLNHGSSDEESDDENPYTSSLSHNVNNNSSRGYDYHYDYNTVYTVDPNHSIYGSKAPNQETPDVVDVPENITLGSNFDYKDIENEEFRGKDGGEYHSSMPIIDPVLITNNNVNYGNDQLQLQHQVGDFSSSLPKNKKSPFDFNDSDSDSDSDSDEGGLSIGTRTSSHSLAQSVFGSGNIPAAAPVYEPMSVPTGGSAGSGFFKQPSSSNSLSSQFFGSGMTKQKGSSSALSEQFFNAKKDTAKEKQQSPPQHHTPAPTQRKASPLPPHITSANAFSGNITPPPPTHNNEGGTFLFDSDSESEDEFIEDTSNYDRNSPSNNTPSYTTLSQVAGENGIRSPSPDVSGELGTSSAPVNINPTNSNNLVGQAKGFANQLLGSWKGTERDSSPKQ</sequence>
<gene>
    <name evidence="3" type="primary">REG1</name>
    <name evidence="3" type="ORF">CAAN4_C12596</name>
</gene>
<dbReference type="Proteomes" id="UP001497600">
    <property type="component" value="Chromosome C"/>
</dbReference>
<dbReference type="PANTHER" id="PTHR28051:SF1">
    <property type="entry name" value="PROTEIN MTL1-RELATED"/>
    <property type="match status" value="1"/>
</dbReference>
<proteinExistence type="predicted"/>
<feature type="compositionally biased region" description="Acidic residues" evidence="1">
    <location>
        <begin position="829"/>
        <end position="839"/>
    </location>
</feature>
<feature type="compositionally biased region" description="Basic and acidic residues" evidence="1">
    <location>
        <begin position="278"/>
        <end position="300"/>
    </location>
</feature>
<evidence type="ECO:0000256" key="1">
    <source>
        <dbReference type="SAM" id="MobiDB-lite"/>
    </source>
</evidence>
<reference evidence="3 4" key="1">
    <citation type="submission" date="2024-01" db="EMBL/GenBank/DDBJ databases">
        <authorList>
            <consortium name="Genoscope - CEA"/>
            <person name="William W."/>
        </authorList>
    </citation>
    <scope>NUCLEOTIDE SEQUENCE [LARGE SCALE GENOMIC DNA]</scope>
    <source>
        <strain evidence="3 4">29B2s-10</strain>
    </source>
</reference>
<feature type="region of interest" description="Disordered" evidence="1">
    <location>
        <begin position="278"/>
        <end position="308"/>
    </location>
</feature>
<feature type="compositionally biased region" description="Polar residues" evidence="1">
    <location>
        <begin position="802"/>
        <end position="811"/>
    </location>
</feature>
<feature type="compositionally biased region" description="Polar residues" evidence="1">
    <location>
        <begin position="370"/>
        <end position="394"/>
    </location>
</feature>
<feature type="compositionally biased region" description="Low complexity" evidence="1">
    <location>
        <begin position="477"/>
        <end position="489"/>
    </location>
</feature>